<evidence type="ECO:0008006" key="3">
    <source>
        <dbReference type="Google" id="ProtNLM"/>
    </source>
</evidence>
<accession>A0A495RH81</accession>
<evidence type="ECO:0000313" key="1">
    <source>
        <dbReference type="EMBL" id="RKS86883.1"/>
    </source>
</evidence>
<organism evidence="1 2">
    <name type="scientific">Orbus hercynius</name>
    <dbReference type="NCBI Taxonomy" id="593135"/>
    <lineage>
        <taxon>Bacteria</taxon>
        <taxon>Pseudomonadati</taxon>
        <taxon>Pseudomonadota</taxon>
        <taxon>Gammaproteobacteria</taxon>
        <taxon>Orbales</taxon>
        <taxon>Orbaceae</taxon>
        <taxon>Orbus</taxon>
    </lineage>
</organism>
<sequence length="491" mass="54218">MSKSKSLPVDSLAIDLNNFRTVTQKNEINAINAMISISPDYFWALTESLLDTGYLPTENIIILEYTENSKKIYLVKEGNRRIASLKIILGLVDKTSLDIPQHILKRITNLSNNWLIDNTSVPCAIYPRSSAELVDKIVNLTHGKSQKAGRDDWETVAKARHNKKMNKAEEPGLDLLEKYLEYGSNITHTQKTKWAGKFHLSVLDEAMKKIFPRLGLSSSIALANKYPNIVEKNAIDKMIYDIGLEKLSFPIIRGKDDFALVYGLPPNIPVANGQPPSSTTPTGASNTSTLSVANAQVIKTNQQTGTAGTTSSSSVSTSSSSYILSTTVATASATNNQSSVRKNLRALKLVGQNRNKIVTIRSEMLNLKIKENPIAFCFLLRALFELSAKAYCDDLKKQGIPNAPSYIKNDGSDRTLSDVLRDITTYLNKNNTDKQMVKLLHGAITELAKKDGVLSVTSMNQLVHNPSFTIAPGDIPIFFSNIYPLLEQMHL</sequence>
<reference evidence="1 2" key="1">
    <citation type="submission" date="2018-10" db="EMBL/GenBank/DDBJ databases">
        <title>Genomic Encyclopedia of Type Strains, Phase IV (KMG-IV): sequencing the most valuable type-strain genomes for metagenomic binning, comparative biology and taxonomic classification.</title>
        <authorList>
            <person name="Goeker M."/>
        </authorList>
    </citation>
    <scope>NUCLEOTIDE SEQUENCE [LARGE SCALE GENOMIC DNA]</scope>
    <source>
        <strain evidence="1 2">DSM 22228</strain>
    </source>
</reference>
<proteinExistence type="predicted"/>
<dbReference type="Proteomes" id="UP000278542">
    <property type="component" value="Unassembled WGS sequence"/>
</dbReference>
<name>A0A495RH81_9GAMM</name>
<protein>
    <recommendedName>
        <fullName evidence="3">ParB-like nuclease family protein</fullName>
    </recommendedName>
</protein>
<gene>
    <name evidence="1" type="ORF">DES39_0086</name>
</gene>
<dbReference type="EMBL" id="RBWY01000001">
    <property type="protein sequence ID" value="RKS86883.1"/>
    <property type="molecule type" value="Genomic_DNA"/>
</dbReference>
<keyword evidence="2" id="KW-1185">Reference proteome</keyword>
<comment type="caution">
    <text evidence="1">The sequence shown here is derived from an EMBL/GenBank/DDBJ whole genome shotgun (WGS) entry which is preliminary data.</text>
</comment>
<dbReference type="RefSeq" id="WP_121143807.1">
    <property type="nucleotide sequence ID" value="NZ_RBWY01000001.1"/>
</dbReference>
<dbReference type="OrthoDB" id="8442375at2"/>
<dbReference type="AlphaFoldDB" id="A0A495RH81"/>
<evidence type="ECO:0000313" key="2">
    <source>
        <dbReference type="Proteomes" id="UP000278542"/>
    </source>
</evidence>